<evidence type="ECO:0000313" key="2">
    <source>
        <dbReference type="Proteomes" id="UP000027730"/>
    </source>
</evidence>
<evidence type="ECO:0000313" key="1">
    <source>
        <dbReference type="EMBL" id="KEQ77506.1"/>
    </source>
</evidence>
<keyword evidence="2" id="KW-1185">Reference proteome</keyword>
<proteinExistence type="predicted"/>
<dbReference type="GeneID" id="25416028"/>
<organism evidence="1 2">
    <name type="scientific">Aureobasidium namibiae CBS 147.97</name>
    <dbReference type="NCBI Taxonomy" id="1043004"/>
    <lineage>
        <taxon>Eukaryota</taxon>
        <taxon>Fungi</taxon>
        <taxon>Dikarya</taxon>
        <taxon>Ascomycota</taxon>
        <taxon>Pezizomycotina</taxon>
        <taxon>Dothideomycetes</taxon>
        <taxon>Dothideomycetidae</taxon>
        <taxon>Dothideales</taxon>
        <taxon>Saccotheciaceae</taxon>
        <taxon>Aureobasidium</taxon>
    </lineage>
</organism>
<name>A0A074XSF9_9PEZI</name>
<reference evidence="1 2" key="1">
    <citation type="journal article" date="2014" name="BMC Genomics">
        <title>Genome sequencing of four Aureobasidium pullulans varieties: biotechnological potential, stress tolerance, and description of new species.</title>
        <authorList>
            <person name="Gostin Ar C."/>
            <person name="Ohm R.A."/>
            <person name="Kogej T."/>
            <person name="Sonjak S."/>
            <person name="Turk M."/>
            <person name="Zajc J."/>
            <person name="Zalar P."/>
            <person name="Grube M."/>
            <person name="Sun H."/>
            <person name="Han J."/>
            <person name="Sharma A."/>
            <person name="Chiniquy J."/>
            <person name="Ngan C.Y."/>
            <person name="Lipzen A."/>
            <person name="Barry K."/>
            <person name="Grigoriev I.V."/>
            <person name="Gunde-Cimerman N."/>
        </authorList>
    </citation>
    <scope>NUCLEOTIDE SEQUENCE [LARGE SCALE GENOMIC DNA]</scope>
    <source>
        <strain evidence="1 2">CBS 147.97</strain>
    </source>
</reference>
<dbReference type="RefSeq" id="XP_013432354.1">
    <property type="nucleotide sequence ID" value="XM_013576900.1"/>
</dbReference>
<dbReference type="HOGENOM" id="CLU_739619_0_0_1"/>
<dbReference type="AlphaFoldDB" id="A0A074XSF9"/>
<dbReference type="Proteomes" id="UP000027730">
    <property type="component" value="Unassembled WGS sequence"/>
</dbReference>
<dbReference type="EMBL" id="KL584702">
    <property type="protein sequence ID" value="KEQ77506.1"/>
    <property type="molecule type" value="Genomic_DNA"/>
</dbReference>
<gene>
    <name evidence="1" type="ORF">M436DRAFT_77389</name>
</gene>
<protein>
    <submittedName>
        <fullName evidence="1">Uncharacterized protein</fullName>
    </submittedName>
</protein>
<dbReference type="OrthoDB" id="3911924at2759"/>
<sequence length="374" mass="41828">MDGPERLCQKAIRSASNDAVAPSIVPIVKGDDEDLDACLTQNPVQILERELIHDVPKDPVLETIFRHINSHVLDTRVAAYLKLNYIRLAAIHAIKEADQKEADLILALQTLEVDTTKYTIYMRDGLAHKAQKACRALAQKYGRLRKTLRSSSSSLYATPGFNKNLDSCRSHEFRVLVITHLHLVGGTPSHHQMLKRPKRTSYQQYLTLLPDFLSITRCKQVGRLGFSTKAPTDGPWLFQHAASLEALEIGCWTKLSEESYDALRRHTDQVVFLIHADDQAMPLRIAAKVQSHPREWNTWSAPITCVTTLDGSLKLSPPDFLPGPMTGSVAALLPLTDAPRAATFSLASHTTWKRTGSQTFVEEEQHTKKLKDQA</sequence>
<accession>A0A074XSF9</accession>